<dbReference type="Gene3D" id="3.50.50.60">
    <property type="entry name" value="FAD/NAD(P)-binding domain"/>
    <property type="match status" value="1"/>
</dbReference>
<keyword evidence="7" id="KW-1185">Reference proteome</keyword>
<dbReference type="GO" id="GO:0019563">
    <property type="term" value="P:glycerol catabolic process"/>
    <property type="evidence" value="ECO:0007669"/>
    <property type="project" value="UniProtKB-UniRule"/>
</dbReference>
<evidence type="ECO:0000256" key="1">
    <source>
        <dbReference type="ARBA" id="ARBA00022630"/>
    </source>
</evidence>
<dbReference type="InterPro" id="IPR036188">
    <property type="entry name" value="FAD/NAD-bd_sf"/>
</dbReference>
<feature type="domain" description="FAD-dependent oxidoreductase 2 FAD-binding" evidence="5">
    <location>
        <begin position="4"/>
        <end position="401"/>
    </location>
</feature>
<comment type="catalytic activity">
    <reaction evidence="4">
        <text>a quinone + sn-glycerol 3-phosphate = dihydroxyacetone phosphate + a quinol</text>
        <dbReference type="Rhea" id="RHEA:18977"/>
        <dbReference type="ChEBI" id="CHEBI:24646"/>
        <dbReference type="ChEBI" id="CHEBI:57597"/>
        <dbReference type="ChEBI" id="CHEBI:57642"/>
        <dbReference type="ChEBI" id="CHEBI:132124"/>
        <dbReference type="EC" id="1.1.5.3"/>
    </reaction>
</comment>
<dbReference type="Pfam" id="PF00890">
    <property type="entry name" value="FAD_binding_2"/>
    <property type="match status" value="1"/>
</dbReference>
<dbReference type="Proteomes" id="UP000002734">
    <property type="component" value="Chromosome"/>
</dbReference>
<evidence type="ECO:0000259" key="5">
    <source>
        <dbReference type="Pfam" id="PF00890"/>
    </source>
</evidence>
<dbReference type="InterPro" id="IPR009158">
    <property type="entry name" value="G3P_DH_GlpB_su"/>
</dbReference>
<comment type="cofactor">
    <cofactor evidence="4">
        <name>FMN</name>
        <dbReference type="ChEBI" id="CHEBI:58210"/>
    </cofactor>
</comment>
<evidence type="ECO:0000313" key="6">
    <source>
        <dbReference type="EMBL" id="ACS84066.1"/>
    </source>
</evidence>
<dbReference type="HAMAP" id="MF_00753">
    <property type="entry name" value="Glycerol3P_GlpB"/>
    <property type="match status" value="1"/>
</dbReference>
<comment type="function">
    <text evidence="4">Conversion of glycerol 3-phosphate to dihydroxyacetone. Uses fumarate or nitrate as electron acceptor.</text>
</comment>
<dbReference type="STRING" id="579405.Dd703_0249"/>
<comment type="pathway">
    <text evidence="4">Polyol metabolism; glycerol degradation via glycerol kinase pathway; glycerone phosphate from sn-glycerol 3-phosphate (anaerobic route): step 1/1.</text>
</comment>
<dbReference type="GO" id="GO:0004368">
    <property type="term" value="F:glycerol-3-phosphate dehydrogenase (quinone) activity"/>
    <property type="evidence" value="ECO:0007669"/>
    <property type="project" value="UniProtKB-UniRule"/>
</dbReference>
<evidence type="ECO:0000256" key="3">
    <source>
        <dbReference type="ARBA" id="ARBA00023002"/>
    </source>
</evidence>
<comment type="subunit">
    <text evidence="4">Composed of a catalytic GlpA/B dimer and of membrane bound GlpC.</text>
</comment>
<dbReference type="UniPathway" id="UPA00618">
    <property type="reaction ID" value="UER00673"/>
</dbReference>
<reference evidence="6" key="1">
    <citation type="submission" date="2009-06" db="EMBL/GenBank/DDBJ databases">
        <title>Complete sequence of Dickeya dadantii Ech703.</title>
        <authorList>
            <consortium name="US DOE Joint Genome Institute"/>
            <person name="Lucas S."/>
            <person name="Copeland A."/>
            <person name="Lapidus A."/>
            <person name="Glavina del Rio T."/>
            <person name="Dalin E."/>
            <person name="Tice H."/>
            <person name="Bruce D."/>
            <person name="Goodwin L."/>
            <person name="Pitluck S."/>
            <person name="Chertkov O."/>
            <person name="Brettin T."/>
            <person name="Detter J.C."/>
            <person name="Han C."/>
            <person name="Larimer F."/>
            <person name="Land M."/>
            <person name="Hauser L."/>
            <person name="Kyrpides N."/>
            <person name="Mikhailova N."/>
            <person name="Balakrishnan V."/>
            <person name="Glasner J."/>
            <person name="Perna N.T."/>
        </authorList>
    </citation>
    <scope>NUCLEOTIDE SEQUENCE [LARGE SCALE GENOMIC DNA]</scope>
    <source>
        <strain evidence="6">Ech703</strain>
    </source>
</reference>
<keyword evidence="3 4" id="KW-0560">Oxidoreductase</keyword>
<dbReference type="NCBIfam" id="TIGR03378">
    <property type="entry name" value="glycerol3P_GlpB"/>
    <property type="match status" value="1"/>
</dbReference>
<evidence type="ECO:0000313" key="7">
    <source>
        <dbReference type="Proteomes" id="UP000002734"/>
    </source>
</evidence>
<keyword evidence="2 4" id="KW-0288">FMN</keyword>
<dbReference type="EC" id="1.1.5.3" evidence="4"/>
<dbReference type="KEGG" id="dda:Dd703_0249"/>
<proteinExistence type="inferred from homology"/>
<dbReference type="RefSeq" id="WP_012763889.1">
    <property type="nucleotide sequence ID" value="NC_012880.1"/>
</dbReference>
<sequence>MRYDVIIIGGGLAGLTCGIRLQEQGKRCALVSVGQSALHFASGALDLLAALPDGTPVGEPLAALAPLTVQAPNHPYSLLGAEQIALLAPQAQVLLERCGLALRGDSERNHQRLTLLGKWQPCWLSPMDGVMRGLPGTSAWQRPLVAGIEGFLDFQAPLLSGALCAQGIDAQCEDLRLPMLDKLRQNPSEFRSLSIARVLETHAGIELLAEELSRLISDRDSVILPACLGMQPSSVARLNSALGKPVGLLATLPPSLPGMRLHQALLSRFRAVGGTVMAGDRVTGASFQAQGIEVATRAHGDIPLRATKVVLASGSFFSNGLVAEQQRVVEPVFGLDVDFAPEHENWSMADVFAAQPYLQFGVKVDEHLHPMIQGETQPHLYAIGSVLRGYDPLRQGCGGGVSMLTALSVANDVLRENP</sequence>
<dbReference type="NCBIfam" id="NF003719">
    <property type="entry name" value="PRK05329.1-2"/>
    <property type="match status" value="1"/>
</dbReference>
<dbReference type="EMBL" id="CP001654">
    <property type="protein sequence ID" value="ACS84066.1"/>
    <property type="molecule type" value="Genomic_DNA"/>
</dbReference>
<keyword evidence="1 4" id="KW-0285">Flavoprotein</keyword>
<protein>
    <recommendedName>
        <fullName evidence="4">Anaerobic glycerol-3-phosphate dehydrogenase subunit B</fullName>
        <shortName evidence="4">Anaerobic G-3-P dehydrogenase subunit B</shortName>
        <shortName evidence="4">Anaerobic G3Pdhase B</shortName>
        <ecNumber evidence="4">1.1.5.3</ecNumber>
    </recommendedName>
</protein>
<dbReference type="PIRSF" id="PIRSF000141">
    <property type="entry name" value="Anaerobic_G3P_dh"/>
    <property type="match status" value="1"/>
</dbReference>
<evidence type="ECO:0000256" key="4">
    <source>
        <dbReference type="HAMAP-Rule" id="MF_00753"/>
    </source>
</evidence>
<accession>C6C7E8</accession>
<evidence type="ECO:0000256" key="2">
    <source>
        <dbReference type="ARBA" id="ARBA00022643"/>
    </source>
</evidence>
<dbReference type="NCBIfam" id="NF003720">
    <property type="entry name" value="PRK05329.1-3"/>
    <property type="match status" value="1"/>
</dbReference>
<comment type="similarity">
    <text evidence="4">Belongs to the anaerobic G-3-P dehydrogenase subunit B family.</text>
</comment>
<dbReference type="HOGENOM" id="CLU_047793_0_0_6"/>
<dbReference type="GO" id="GO:0009331">
    <property type="term" value="C:glycerol-3-phosphate dehydrogenase (FAD) complex"/>
    <property type="evidence" value="ECO:0007669"/>
    <property type="project" value="InterPro"/>
</dbReference>
<dbReference type="AlphaFoldDB" id="C6C7E8"/>
<organism evidence="6 7">
    <name type="scientific">Musicola paradisiaca (strain Ech703)</name>
    <name type="common">Dickeya paradisiaca</name>
    <name type="synonym">Dickeya dadantii</name>
    <dbReference type="NCBI Taxonomy" id="579405"/>
    <lineage>
        <taxon>Bacteria</taxon>
        <taxon>Pseudomonadati</taxon>
        <taxon>Pseudomonadota</taxon>
        <taxon>Gammaproteobacteria</taxon>
        <taxon>Enterobacterales</taxon>
        <taxon>Pectobacteriaceae</taxon>
        <taxon>Musicola</taxon>
    </lineage>
</organism>
<dbReference type="SUPFAM" id="SSF51905">
    <property type="entry name" value="FAD/NAD(P)-binding domain"/>
    <property type="match status" value="1"/>
</dbReference>
<dbReference type="eggNOG" id="COG3075">
    <property type="taxonomic scope" value="Bacteria"/>
</dbReference>
<name>C6C7E8_MUSP7</name>
<gene>
    <name evidence="4" type="primary">glpB</name>
    <name evidence="6" type="ordered locus">Dd703_0249</name>
</gene>
<dbReference type="NCBIfam" id="NF003718">
    <property type="entry name" value="PRK05329.1-1"/>
    <property type="match status" value="1"/>
</dbReference>
<dbReference type="InterPro" id="IPR003953">
    <property type="entry name" value="FAD-dep_OxRdtase_2_FAD-bd"/>
</dbReference>